<comment type="caution">
    <text evidence="1">The sequence shown here is derived from an EMBL/GenBank/DDBJ whole genome shotgun (WGS) entry which is preliminary data.</text>
</comment>
<evidence type="ECO:0000313" key="1">
    <source>
        <dbReference type="EMBL" id="KAF9645925.1"/>
    </source>
</evidence>
<accession>A0ACB6Z899</accession>
<protein>
    <submittedName>
        <fullName evidence="1">Uncharacterized protein</fullName>
    </submittedName>
</protein>
<organism evidence="1 2">
    <name type="scientific">Thelephora ganbajun</name>
    <name type="common">Ganba fungus</name>
    <dbReference type="NCBI Taxonomy" id="370292"/>
    <lineage>
        <taxon>Eukaryota</taxon>
        <taxon>Fungi</taxon>
        <taxon>Dikarya</taxon>
        <taxon>Basidiomycota</taxon>
        <taxon>Agaricomycotina</taxon>
        <taxon>Agaricomycetes</taxon>
        <taxon>Thelephorales</taxon>
        <taxon>Thelephoraceae</taxon>
        <taxon>Thelephora</taxon>
    </lineage>
</organism>
<proteinExistence type="predicted"/>
<reference evidence="1" key="1">
    <citation type="submission" date="2019-10" db="EMBL/GenBank/DDBJ databases">
        <authorList>
            <consortium name="DOE Joint Genome Institute"/>
            <person name="Kuo A."/>
            <person name="Miyauchi S."/>
            <person name="Kiss E."/>
            <person name="Drula E."/>
            <person name="Kohler A."/>
            <person name="Sanchez-Garcia M."/>
            <person name="Andreopoulos B."/>
            <person name="Barry K.W."/>
            <person name="Bonito G."/>
            <person name="Buee M."/>
            <person name="Carver A."/>
            <person name="Chen C."/>
            <person name="Cichocki N."/>
            <person name="Clum A."/>
            <person name="Culley D."/>
            <person name="Crous P.W."/>
            <person name="Fauchery L."/>
            <person name="Girlanda M."/>
            <person name="Hayes R."/>
            <person name="Keri Z."/>
            <person name="Labutti K."/>
            <person name="Lipzen A."/>
            <person name="Lombard V."/>
            <person name="Magnuson J."/>
            <person name="Maillard F."/>
            <person name="Morin E."/>
            <person name="Murat C."/>
            <person name="Nolan M."/>
            <person name="Ohm R."/>
            <person name="Pangilinan J."/>
            <person name="Pereira M."/>
            <person name="Perotto S."/>
            <person name="Peter M."/>
            <person name="Riley R."/>
            <person name="Sitrit Y."/>
            <person name="Stielow B."/>
            <person name="Szollosi G."/>
            <person name="Zifcakova L."/>
            <person name="Stursova M."/>
            <person name="Spatafora J.W."/>
            <person name="Tedersoo L."/>
            <person name="Vaario L.-M."/>
            <person name="Yamada A."/>
            <person name="Yan M."/>
            <person name="Wang P."/>
            <person name="Xu J."/>
            <person name="Bruns T."/>
            <person name="Baldrian P."/>
            <person name="Vilgalys R."/>
            <person name="Henrissat B."/>
            <person name="Grigoriev I.V."/>
            <person name="Hibbett D."/>
            <person name="Nagy L.G."/>
            <person name="Martin F.M."/>
        </authorList>
    </citation>
    <scope>NUCLEOTIDE SEQUENCE</scope>
    <source>
        <strain evidence="1">P2</strain>
    </source>
</reference>
<sequence>LDEPVAYPHMTSIVLFSDLLPWSTRVEAPTPGDVVTIFDVLQTLHTVLRTPISKSEWNSLSAHTQDSVSTAFYHRLGGIRDRSAREKQLKKGVRRLDFLLGNTKLLGIS</sequence>
<feature type="non-terminal residue" evidence="1">
    <location>
        <position position="109"/>
    </location>
</feature>
<dbReference type="EMBL" id="MU118073">
    <property type="protein sequence ID" value="KAF9645925.1"/>
    <property type="molecule type" value="Genomic_DNA"/>
</dbReference>
<name>A0ACB6Z899_THEGA</name>
<gene>
    <name evidence="1" type="ORF">BDM02DRAFT_3063862</name>
</gene>
<feature type="non-terminal residue" evidence="1">
    <location>
        <position position="1"/>
    </location>
</feature>
<dbReference type="Proteomes" id="UP000886501">
    <property type="component" value="Unassembled WGS sequence"/>
</dbReference>
<reference evidence="1" key="2">
    <citation type="journal article" date="2020" name="Nat. Commun.">
        <title>Large-scale genome sequencing of mycorrhizal fungi provides insights into the early evolution of symbiotic traits.</title>
        <authorList>
            <person name="Miyauchi S."/>
            <person name="Kiss E."/>
            <person name="Kuo A."/>
            <person name="Drula E."/>
            <person name="Kohler A."/>
            <person name="Sanchez-Garcia M."/>
            <person name="Morin E."/>
            <person name="Andreopoulos B."/>
            <person name="Barry K.W."/>
            <person name="Bonito G."/>
            <person name="Buee M."/>
            <person name="Carver A."/>
            <person name="Chen C."/>
            <person name="Cichocki N."/>
            <person name="Clum A."/>
            <person name="Culley D."/>
            <person name="Crous P.W."/>
            <person name="Fauchery L."/>
            <person name="Girlanda M."/>
            <person name="Hayes R.D."/>
            <person name="Keri Z."/>
            <person name="LaButti K."/>
            <person name="Lipzen A."/>
            <person name="Lombard V."/>
            <person name="Magnuson J."/>
            <person name="Maillard F."/>
            <person name="Murat C."/>
            <person name="Nolan M."/>
            <person name="Ohm R.A."/>
            <person name="Pangilinan J."/>
            <person name="Pereira M.F."/>
            <person name="Perotto S."/>
            <person name="Peter M."/>
            <person name="Pfister S."/>
            <person name="Riley R."/>
            <person name="Sitrit Y."/>
            <person name="Stielow J.B."/>
            <person name="Szollosi G."/>
            <person name="Zifcakova L."/>
            <person name="Stursova M."/>
            <person name="Spatafora J.W."/>
            <person name="Tedersoo L."/>
            <person name="Vaario L.M."/>
            <person name="Yamada A."/>
            <person name="Yan M."/>
            <person name="Wang P."/>
            <person name="Xu J."/>
            <person name="Bruns T."/>
            <person name="Baldrian P."/>
            <person name="Vilgalys R."/>
            <person name="Dunand C."/>
            <person name="Henrissat B."/>
            <person name="Grigoriev I.V."/>
            <person name="Hibbett D."/>
            <person name="Nagy L.G."/>
            <person name="Martin F.M."/>
        </authorList>
    </citation>
    <scope>NUCLEOTIDE SEQUENCE</scope>
    <source>
        <strain evidence="1">P2</strain>
    </source>
</reference>
<evidence type="ECO:0000313" key="2">
    <source>
        <dbReference type="Proteomes" id="UP000886501"/>
    </source>
</evidence>
<keyword evidence="2" id="KW-1185">Reference proteome</keyword>